<dbReference type="AlphaFoldDB" id="A0A5B7J1M9"/>
<comment type="caution">
    <text evidence="1">The sequence shown here is derived from an EMBL/GenBank/DDBJ whole genome shotgun (WGS) entry which is preliminary data.</text>
</comment>
<proteinExistence type="predicted"/>
<gene>
    <name evidence="1" type="ORF">E2C01_083583</name>
</gene>
<dbReference type="EMBL" id="VSRR010078523">
    <property type="protein sequence ID" value="MPC88665.1"/>
    <property type="molecule type" value="Genomic_DNA"/>
</dbReference>
<evidence type="ECO:0000313" key="2">
    <source>
        <dbReference type="Proteomes" id="UP000324222"/>
    </source>
</evidence>
<keyword evidence="2" id="KW-1185">Reference proteome</keyword>
<dbReference type="Proteomes" id="UP000324222">
    <property type="component" value="Unassembled WGS sequence"/>
</dbReference>
<reference evidence="1 2" key="1">
    <citation type="submission" date="2019-05" db="EMBL/GenBank/DDBJ databases">
        <title>Another draft genome of Portunus trituberculatus and its Hox gene families provides insights of decapod evolution.</title>
        <authorList>
            <person name="Jeong J.-H."/>
            <person name="Song I."/>
            <person name="Kim S."/>
            <person name="Choi T."/>
            <person name="Kim D."/>
            <person name="Ryu S."/>
            <person name="Kim W."/>
        </authorList>
    </citation>
    <scope>NUCLEOTIDE SEQUENCE [LARGE SCALE GENOMIC DNA]</scope>
    <source>
        <tissue evidence="1">Muscle</tissue>
    </source>
</reference>
<sequence length="89" mass="9740">MSGSLFKQKSELIWSDHTYSLATEGGLGPFCQPQIGLEIENKRPCLDLLMRGAITKAAEHVLPAQRTMPVEDAAVVEEDVAALENMEIV</sequence>
<protein>
    <submittedName>
        <fullName evidence="1">Uncharacterized protein</fullName>
    </submittedName>
</protein>
<name>A0A5B7J1M9_PORTR</name>
<organism evidence="1 2">
    <name type="scientific">Portunus trituberculatus</name>
    <name type="common">Swimming crab</name>
    <name type="synonym">Neptunus trituberculatus</name>
    <dbReference type="NCBI Taxonomy" id="210409"/>
    <lineage>
        <taxon>Eukaryota</taxon>
        <taxon>Metazoa</taxon>
        <taxon>Ecdysozoa</taxon>
        <taxon>Arthropoda</taxon>
        <taxon>Crustacea</taxon>
        <taxon>Multicrustacea</taxon>
        <taxon>Malacostraca</taxon>
        <taxon>Eumalacostraca</taxon>
        <taxon>Eucarida</taxon>
        <taxon>Decapoda</taxon>
        <taxon>Pleocyemata</taxon>
        <taxon>Brachyura</taxon>
        <taxon>Eubrachyura</taxon>
        <taxon>Portunoidea</taxon>
        <taxon>Portunidae</taxon>
        <taxon>Portuninae</taxon>
        <taxon>Portunus</taxon>
    </lineage>
</organism>
<evidence type="ECO:0000313" key="1">
    <source>
        <dbReference type="EMBL" id="MPC88665.1"/>
    </source>
</evidence>
<accession>A0A5B7J1M9</accession>